<gene>
    <name evidence="2" type="ordered locus">Htur_3276</name>
</gene>
<keyword evidence="3" id="KW-1185">Reference proteome</keyword>
<dbReference type="Pfam" id="PF13460">
    <property type="entry name" value="NAD_binding_10"/>
    <property type="match status" value="1"/>
</dbReference>
<dbReference type="HOGENOM" id="CLU_007383_5_1_2"/>
<dbReference type="InterPro" id="IPR036291">
    <property type="entry name" value="NAD(P)-bd_dom_sf"/>
</dbReference>
<reference evidence="2 3" key="1">
    <citation type="journal article" date="2010" name="Stand. Genomic Sci.">
        <title>Complete genome sequence of Haloterrigena turkmenica type strain (4k).</title>
        <authorList>
            <person name="Saunders E."/>
            <person name="Tindall B.J."/>
            <person name="Fahnrich R."/>
            <person name="Lapidus A."/>
            <person name="Copeland A."/>
            <person name="Del Rio T.G."/>
            <person name="Lucas S."/>
            <person name="Chen F."/>
            <person name="Tice H."/>
            <person name="Cheng J.F."/>
            <person name="Han C."/>
            <person name="Detter J.C."/>
            <person name="Bruce D."/>
            <person name="Goodwin L."/>
            <person name="Chain P."/>
            <person name="Pitluck S."/>
            <person name="Pati A."/>
            <person name="Ivanova N."/>
            <person name="Mavromatis K."/>
            <person name="Chen A."/>
            <person name="Palaniappan K."/>
            <person name="Land M."/>
            <person name="Hauser L."/>
            <person name="Chang Y.J."/>
            <person name="Jeffries C.D."/>
            <person name="Brettin T."/>
            <person name="Rohde M."/>
            <person name="Goker M."/>
            <person name="Bristow J."/>
            <person name="Eisen J.A."/>
            <person name="Markowitz V."/>
            <person name="Hugenholtz P."/>
            <person name="Klenk H.P."/>
            <person name="Kyrpides N.C."/>
        </authorList>
    </citation>
    <scope>NUCLEOTIDE SEQUENCE [LARGE SCALE GENOMIC DNA]</scope>
    <source>
        <strain evidence="3">ATCC 51198 / DSM 5511 / JCM 9101 / NCIMB 13204 / VKM B-1734 / 4k</strain>
    </source>
</reference>
<dbReference type="AlphaFoldDB" id="D2RPI8"/>
<evidence type="ECO:0000313" key="3">
    <source>
        <dbReference type="Proteomes" id="UP000001903"/>
    </source>
</evidence>
<dbReference type="KEGG" id="htu:Htur_3276"/>
<evidence type="ECO:0000259" key="1">
    <source>
        <dbReference type="Pfam" id="PF13460"/>
    </source>
</evidence>
<evidence type="ECO:0000313" key="2">
    <source>
        <dbReference type="EMBL" id="ADB62140.1"/>
    </source>
</evidence>
<name>D2RPI8_HALTV</name>
<dbReference type="Gene3D" id="3.40.50.720">
    <property type="entry name" value="NAD(P)-binding Rossmann-like Domain"/>
    <property type="match status" value="1"/>
</dbReference>
<dbReference type="InterPro" id="IPR016040">
    <property type="entry name" value="NAD(P)-bd_dom"/>
</dbReference>
<proteinExistence type="predicted"/>
<feature type="domain" description="NAD(P)-binding" evidence="1">
    <location>
        <begin position="17"/>
        <end position="150"/>
    </location>
</feature>
<accession>D2RPI8</accession>
<organism evidence="2 3">
    <name type="scientific">Haloterrigena turkmenica (strain ATCC 51198 / DSM 5511 / JCM 9101 / NCIMB 13204 / VKM B-1734 / 4k)</name>
    <name type="common">Halococcus turkmenicus</name>
    <dbReference type="NCBI Taxonomy" id="543526"/>
    <lineage>
        <taxon>Archaea</taxon>
        <taxon>Methanobacteriati</taxon>
        <taxon>Methanobacteriota</taxon>
        <taxon>Stenosarchaea group</taxon>
        <taxon>Halobacteria</taxon>
        <taxon>Halobacteriales</taxon>
        <taxon>Natrialbaceae</taxon>
        <taxon>Haloterrigena</taxon>
    </lineage>
</organism>
<dbReference type="PANTHER" id="PTHR12126:SF11">
    <property type="entry name" value="NADH DEHYDROGENASE [UBIQUINONE] 1 ALPHA SUBCOMPLEX SUBUNIT 9, MITOCHONDRIAL"/>
    <property type="match status" value="1"/>
</dbReference>
<protein>
    <submittedName>
        <fullName evidence="2">NAD-dependent epimerase/dehydratase</fullName>
    </submittedName>
</protein>
<sequence>MPIEVVILMTRRTLLTGATGTLGRALRPRLRDAGHDVVAASRSPPSTDRADVEWVRTDFAAETGIRDAVSDVDVVVHAATAPRGDTESVDVRGTERLLVAAADAGVSNFVYVSIVGVDEIPYSYYEHKLTAERIVAESPVPSTIVRATQFHSFVHDILETIARVPIWPLPTGIRLQPIDVGEAAAAIADYATPEAAGRAPDVGGPEILTVRELAETYREVRGLRRPIVRLPLPGEVAAGFRSGAACCPDRTVGTTTWGTWLESAHRDRLAAGGHR</sequence>
<dbReference type="SUPFAM" id="SSF51735">
    <property type="entry name" value="NAD(P)-binding Rossmann-fold domains"/>
    <property type="match status" value="1"/>
</dbReference>
<dbReference type="GO" id="GO:0044877">
    <property type="term" value="F:protein-containing complex binding"/>
    <property type="evidence" value="ECO:0007669"/>
    <property type="project" value="TreeGrafter"/>
</dbReference>
<dbReference type="eggNOG" id="arCOG03015">
    <property type="taxonomic scope" value="Archaea"/>
</dbReference>
<dbReference type="InterPro" id="IPR051207">
    <property type="entry name" value="ComplexI_NDUFA9_subunit"/>
</dbReference>
<dbReference type="PANTHER" id="PTHR12126">
    <property type="entry name" value="NADH-UBIQUINONE OXIDOREDUCTASE 39 KDA SUBUNIT-RELATED"/>
    <property type="match status" value="1"/>
</dbReference>
<dbReference type="EMBL" id="CP001860">
    <property type="protein sequence ID" value="ADB62140.1"/>
    <property type="molecule type" value="Genomic_DNA"/>
</dbReference>
<dbReference type="Proteomes" id="UP000001903">
    <property type="component" value="Chromosome"/>
</dbReference>
<dbReference type="STRING" id="543526.Htur_3276"/>